<dbReference type="AlphaFoldDB" id="A0A377R4N6"/>
<dbReference type="EMBL" id="UGJJ01000002">
    <property type="protein sequence ID" value="STR02921.1"/>
    <property type="molecule type" value="Genomic_DNA"/>
</dbReference>
<organism evidence="3 4">
    <name type="scientific">Kingella potus</name>
    <dbReference type="NCBI Taxonomy" id="265175"/>
    <lineage>
        <taxon>Bacteria</taxon>
        <taxon>Pseudomonadati</taxon>
        <taxon>Pseudomonadota</taxon>
        <taxon>Betaproteobacteria</taxon>
        <taxon>Neisseriales</taxon>
        <taxon>Neisseriaceae</taxon>
        <taxon>Kingella</taxon>
    </lineage>
</organism>
<evidence type="ECO:0000313" key="4">
    <source>
        <dbReference type="Proteomes" id="UP000254293"/>
    </source>
</evidence>
<feature type="transmembrane region" description="Helical" evidence="1">
    <location>
        <begin position="39"/>
        <end position="59"/>
    </location>
</feature>
<sequence>METEYKIKSASQLDVAVRDALVDYIQTNRVSDLVTLKTAALSFVATLLLPALLLAVFALTKQISA</sequence>
<dbReference type="RefSeq" id="WP_115308790.1">
    <property type="nucleotide sequence ID" value="NZ_CP091516.1"/>
</dbReference>
<proteinExistence type="predicted"/>
<gene>
    <name evidence="2" type="ORF">NCTC13336_01809</name>
    <name evidence="3" type="ORF">NCTC13336_02369</name>
</gene>
<dbReference type="EMBL" id="UGJJ01000005">
    <property type="protein sequence ID" value="STR03441.1"/>
    <property type="molecule type" value="Genomic_DNA"/>
</dbReference>
<evidence type="ECO:0000256" key="1">
    <source>
        <dbReference type="SAM" id="Phobius"/>
    </source>
</evidence>
<keyword evidence="1" id="KW-0472">Membrane</keyword>
<keyword evidence="1" id="KW-1133">Transmembrane helix</keyword>
<evidence type="ECO:0000313" key="3">
    <source>
        <dbReference type="EMBL" id="STR03441.1"/>
    </source>
</evidence>
<evidence type="ECO:0000313" key="2">
    <source>
        <dbReference type="EMBL" id="STR02921.1"/>
    </source>
</evidence>
<name>A0A377R4N6_9NEIS</name>
<accession>A0A377R4N6</accession>
<keyword evidence="4" id="KW-1185">Reference proteome</keyword>
<dbReference type="Proteomes" id="UP000254293">
    <property type="component" value="Unassembled WGS sequence"/>
</dbReference>
<protein>
    <submittedName>
        <fullName evidence="3">Uncharacterized protein</fullName>
    </submittedName>
</protein>
<keyword evidence="1" id="KW-0812">Transmembrane</keyword>
<reference evidence="3 4" key="1">
    <citation type="submission" date="2018-06" db="EMBL/GenBank/DDBJ databases">
        <authorList>
            <consortium name="Pathogen Informatics"/>
            <person name="Doyle S."/>
        </authorList>
    </citation>
    <scope>NUCLEOTIDE SEQUENCE [LARGE SCALE GENOMIC DNA]</scope>
    <source>
        <strain evidence="3 4">NCTC13336</strain>
    </source>
</reference>